<dbReference type="InterPro" id="IPR051045">
    <property type="entry name" value="TonB-dependent_transducer"/>
</dbReference>
<dbReference type="EMBL" id="SHMQ01000047">
    <property type="protein sequence ID" value="RZV36998.1"/>
    <property type="molecule type" value="Genomic_DNA"/>
</dbReference>
<evidence type="ECO:0000256" key="1">
    <source>
        <dbReference type="ARBA" id="ARBA00004383"/>
    </source>
</evidence>
<evidence type="ECO:0000256" key="2">
    <source>
        <dbReference type="ARBA" id="ARBA00006555"/>
    </source>
</evidence>
<keyword evidence="7" id="KW-0653">Protein transport</keyword>
<evidence type="ECO:0000256" key="5">
    <source>
        <dbReference type="ARBA" id="ARBA00022519"/>
    </source>
</evidence>
<comment type="subcellular location">
    <subcellularLocation>
        <location evidence="1">Cell inner membrane</location>
        <topology evidence="1">Single-pass membrane protein</topology>
        <orientation evidence="1">Periplasmic side</orientation>
    </subcellularLocation>
</comment>
<dbReference type="PANTHER" id="PTHR33446">
    <property type="entry name" value="PROTEIN TONB-RELATED"/>
    <property type="match status" value="1"/>
</dbReference>
<feature type="transmembrane region" description="Helical" evidence="10">
    <location>
        <begin position="17"/>
        <end position="40"/>
    </location>
</feature>
<dbReference type="Gene3D" id="3.30.1150.10">
    <property type="match status" value="1"/>
</dbReference>
<evidence type="ECO:0000256" key="10">
    <source>
        <dbReference type="SAM" id="Phobius"/>
    </source>
</evidence>
<evidence type="ECO:0000256" key="9">
    <source>
        <dbReference type="ARBA" id="ARBA00023136"/>
    </source>
</evidence>
<keyword evidence="5" id="KW-0997">Cell inner membrane</keyword>
<dbReference type="InterPro" id="IPR037682">
    <property type="entry name" value="TonB_C"/>
</dbReference>
<dbReference type="Proteomes" id="UP000322454">
    <property type="component" value="Unassembled WGS sequence"/>
</dbReference>
<comment type="caution">
    <text evidence="12">The sequence shown here is derived from an EMBL/GenBank/DDBJ whole genome shotgun (WGS) entry which is preliminary data.</text>
</comment>
<organism evidence="12 13">
    <name type="scientific">Candidatus Acidulodesulfobacterium acidiphilum</name>
    <dbReference type="NCBI Taxonomy" id="2597224"/>
    <lineage>
        <taxon>Bacteria</taxon>
        <taxon>Deltaproteobacteria</taxon>
        <taxon>Candidatus Acidulodesulfobacterales</taxon>
        <taxon>Candidatus Acidulodesulfobacterium</taxon>
    </lineage>
</organism>
<dbReference type="GO" id="GO:0055085">
    <property type="term" value="P:transmembrane transport"/>
    <property type="evidence" value="ECO:0007669"/>
    <property type="project" value="InterPro"/>
</dbReference>
<dbReference type="Pfam" id="PF03544">
    <property type="entry name" value="TonB_C"/>
    <property type="match status" value="1"/>
</dbReference>
<evidence type="ECO:0000313" key="13">
    <source>
        <dbReference type="Proteomes" id="UP000322454"/>
    </source>
</evidence>
<dbReference type="AlphaFoldDB" id="A0A520X776"/>
<dbReference type="InterPro" id="IPR006260">
    <property type="entry name" value="TonB/TolA_C"/>
</dbReference>
<evidence type="ECO:0000256" key="7">
    <source>
        <dbReference type="ARBA" id="ARBA00022927"/>
    </source>
</evidence>
<dbReference type="GO" id="GO:0098797">
    <property type="term" value="C:plasma membrane protein complex"/>
    <property type="evidence" value="ECO:0007669"/>
    <property type="project" value="TreeGrafter"/>
</dbReference>
<evidence type="ECO:0000256" key="3">
    <source>
        <dbReference type="ARBA" id="ARBA00022448"/>
    </source>
</evidence>
<keyword evidence="3" id="KW-0813">Transport</keyword>
<dbReference type="NCBIfam" id="TIGR01352">
    <property type="entry name" value="tonB_Cterm"/>
    <property type="match status" value="1"/>
</dbReference>
<gene>
    <name evidence="12" type="ORF">EVJ48_09680</name>
</gene>
<evidence type="ECO:0000256" key="4">
    <source>
        <dbReference type="ARBA" id="ARBA00022475"/>
    </source>
</evidence>
<sequence length="233" mass="26722">MENVIKEFPDKNTRLKYSFFIAIILEVIFLLLIAEVSIMIKNYMKPVKRVKPLLISVISVPKKKKAVVHHKKKVVPVKKIKKVVYKKPIIKKVERVVRAVKQIKVNQIPVTSPMAAVNPVIQQPAVYHVQTKIPASILDKYFAEIKSKIVNNLIYPTYARKEGMEGYVNVLFKILKNGNLVFEKIEKGSQYGTLNTSAVKTIKISSPFPSFPKGIKRNSLTFLIKIHFKLKRR</sequence>
<dbReference type="SUPFAM" id="SSF74653">
    <property type="entry name" value="TolA/TonB C-terminal domain"/>
    <property type="match status" value="1"/>
</dbReference>
<keyword evidence="9 10" id="KW-0472">Membrane</keyword>
<name>A0A520X776_9DELT</name>
<evidence type="ECO:0000256" key="6">
    <source>
        <dbReference type="ARBA" id="ARBA00022692"/>
    </source>
</evidence>
<reference evidence="12 13" key="1">
    <citation type="submission" date="2019-01" db="EMBL/GenBank/DDBJ databases">
        <title>Insights into ecological role of a new deltaproteobacterial order Candidatus Sinidesulfobacterales (Sva0485) by metagenomics and metatranscriptomics.</title>
        <authorList>
            <person name="Tan S."/>
            <person name="Liu J."/>
            <person name="Fang Y."/>
            <person name="Hedlund B."/>
            <person name="Lian Z.-H."/>
            <person name="Huang L.-Y."/>
            <person name="Li J.-T."/>
            <person name="Huang L.-N."/>
            <person name="Li W.-J."/>
            <person name="Jiang H.-C."/>
            <person name="Dong H.-L."/>
            <person name="Shu W.-S."/>
        </authorList>
    </citation>
    <scope>NUCLEOTIDE SEQUENCE [LARGE SCALE GENOMIC DNA]</scope>
    <source>
        <strain evidence="12">AP4</strain>
    </source>
</reference>
<protein>
    <submittedName>
        <fullName evidence="12">Energy transducer TonB</fullName>
    </submittedName>
</protein>
<evidence type="ECO:0000259" key="11">
    <source>
        <dbReference type="PROSITE" id="PS52015"/>
    </source>
</evidence>
<evidence type="ECO:0000313" key="12">
    <source>
        <dbReference type="EMBL" id="RZV36998.1"/>
    </source>
</evidence>
<accession>A0A520X776</accession>
<proteinExistence type="inferred from homology"/>
<keyword evidence="6 10" id="KW-0812">Transmembrane</keyword>
<evidence type="ECO:0000256" key="8">
    <source>
        <dbReference type="ARBA" id="ARBA00022989"/>
    </source>
</evidence>
<keyword evidence="4" id="KW-1003">Cell membrane</keyword>
<feature type="domain" description="TonB C-terminal" evidence="11">
    <location>
        <begin position="140"/>
        <end position="233"/>
    </location>
</feature>
<comment type="similarity">
    <text evidence="2">Belongs to the TonB family.</text>
</comment>
<dbReference type="PANTHER" id="PTHR33446:SF2">
    <property type="entry name" value="PROTEIN TONB"/>
    <property type="match status" value="1"/>
</dbReference>
<keyword evidence="8 10" id="KW-1133">Transmembrane helix</keyword>
<dbReference type="GO" id="GO:0031992">
    <property type="term" value="F:energy transducer activity"/>
    <property type="evidence" value="ECO:0007669"/>
    <property type="project" value="TreeGrafter"/>
</dbReference>
<dbReference type="PROSITE" id="PS52015">
    <property type="entry name" value="TONB_CTD"/>
    <property type="match status" value="1"/>
</dbReference>
<dbReference type="GO" id="GO:0015031">
    <property type="term" value="P:protein transport"/>
    <property type="evidence" value="ECO:0007669"/>
    <property type="project" value="UniProtKB-KW"/>
</dbReference>